<keyword evidence="6" id="KW-0969">Cilium</keyword>
<comment type="function">
    <text evidence="5">Acts as an anti-CsrA protein, binds CsrA and prevents it from repressing translation of its target genes, one of which is flagellin. Binds to flagellin and participates in the assembly of the flagellum.</text>
</comment>
<dbReference type="Pfam" id="PF02623">
    <property type="entry name" value="FliW"/>
    <property type="match status" value="1"/>
</dbReference>
<evidence type="ECO:0000256" key="2">
    <source>
        <dbReference type="ARBA" id="ARBA00022795"/>
    </source>
</evidence>
<keyword evidence="1 5" id="KW-0963">Cytoplasm</keyword>
<dbReference type="InterPro" id="IPR024046">
    <property type="entry name" value="Flagellar_assmbl_FliW_dom_sf"/>
</dbReference>
<dbReference type="InterPro" id="IPR003775">
    <property type="entry name" value="Flagellar_assembly_factor_FliW"/>
</dbReference>
<comment type="subcellular location">
    <subcellularLocation>
        <location evidence="5">Cytoplasm</location>
    </subcellularLocation>
</comment>
<gene>
    <name evidence="5 6" type="primary">fliW</name>
    <name evidence="6" type="ORF">P8V03_00870</name>
</gene>
<comment type="subunit">
    <text evidence="5">Interacts with translational regulator CsrA and flagellin(s).</text>
</comment>
<comment type="similarity">
    <text evidence="5">Belongs to the FliW family.</text>
</comment>
<dbReference type="EMBL" id="JARUJP010000001">
    <property type="protein sequence ID" value="MDW8799703.1"/>
    <property type="molecule type" value="Genomic_DNA"/>
</dbReference>
<dbReference type="PANTHER" id="PTHR39190">
    <property type="entry name" value="FLAGELLAR ASSEMBLY FACTOR FLIW"/>
    <property type="match status" value="1"/>
</dbReference>
<comment type="caution">
    <text evidence="6">The sequence shown here is derived from an EMBL/GenBank/DDBJ whole genome shotgun (WGS) entry which is preliminary data.</text>
</comment>
<organism evidence="6 7">
    <name type="scientific">Clostridium tanneri</name>
    <dbReference type="NCBI Taxonomy" id="3037988"/>
    <lineage>
        <taxon>Bacteria</taxon>
        <taxon>Bacillati</taxon>
        <taxon>Bacillota</taxon>
        <taxon>Clostridia</taxon>
        <taxon>Eubacteriales</taxon>
        <taxon>Clostridiaceae</taxon>
        <taxon>Clostridium</taxon>
    </lineage>
</organism>
<keyword evidence="4 5" id="KW-0143">Chaperone</keyword>
<evidence type="ECO:0000313" key="7">
    <source>
        <dbReference type="Proteomes" id="UP001281656"/>
    </source>
</evidence>
<reference evidence="6 7" key="1">
    <citation type="submission" date="2023-04" db="EMBL/GenBank/DDBJ databases">
        <title>Clostridium tannerae sp. nov., isolated from the fecal material of an alpaca.</title>
        <authorList>
            <person name="Miller S."/>
            <person name="Hendry M."/>
            <person name="King J."/>
            <person name="Sankaranarayanan K."/>
            <person name="Lawson P.A."/>
        </authorList>
    </citation>
    <scope>NUCLEOTIDE SEQUENCE [LARGE SCALE GENOMIC DNA]</scope>
    <source>
        <strain evidence="6 7">A1-XYC3</strain>
    </source>
</reference>
<evidence type="ECO:0000313" key="6">
    <source>
        <dbReference type="EMBL" id="MDW8799703.1"/>
    </source>
</evidence>
<evidence type="ECO:0000256" key="3">
    <source>
        <dbReference type="ARBA" id="ARBA00022845"/>
    </source>
</evidence>
<protein>
    <recommendedName>
        <fullName evidence="5">Flagellar assembly factor FliW</fullName>
    </recommendedName>
</protein>
<keyword evidence="6" id="KW-0966">Cell projection</keyword>
<dbReference type="Gene3D" id="2.30.290.10">
    <property type="entry name" value="BH3618-like"/>
    <property type="match status" value="1"/>
</dbReference>
<keyword evidence="7" id="KW-1185">Reference proteome</keyword>
<keyword evidence="2 5" id="KW-1005">Bacterial flagellum biogenesis</keyword>
<sequence length="146" mass="16898">MKLNTKYHGVREFEEKNVINFKKGIPGFEELKKFILFNVEDNEVFSILQSIEDMAIGLVVISPFNLVKDYELKLDEEKVSELKIEKPEDVLVLNTVTLNSKVENITVNLKAPIIINIKNNLGEQIILDNPNYVIKHPLYKNNMIRI</sequence>
<accession>A0ABU4JP05</accession>
<keyword evidence="3 5" id="KW-0810">Translation regulation</keyword>
<dbReference type="PANTHER" id="PTHR39190:SF1">
    <property type="entry name" value="FLAGELLAR ASSEMBLY FACTOR FLIW"/>
    <property type="match status" value="1"/>
</dbReference>
<dbReference type="RefSeq" id="WP_318796397.1">
    <property type="nucleotide sequence ID" value="NZ_JARUJP010000001.1"/>
</dbReference>
<proteinExistence type="inferred from homology"/>
<dbReference type="Proteomes" id="UP001281656">
    <property type="component" value="Unassembled WGS sequence"/>
</dbReference>
<dbReference type="HAMAP" id="MF_01185">
    <property type="entry name" value="FliW"/>
    <property type="match status" value="1"/>
</dbReference>
<evidence type="ECO:0000256" key="1">
    <source>
        <dbReference type="ARBA" id="ARBA00022490"/>
    </source>
</evidence>
<name>A0ABU4JP05_9CLOT</name>
<dbReference type="SUPFAM" id="SSF141457">
    <property type="entry name" value="BH3618-like"/>
    <property type="match status" value="1"/>
</dbReference>
<keyword evidence="6" id="KW-0282">Flagellum</keyword>
<evidence type="ECO:0000256" key="4">
    <source>
        <dbReference type="ARBA" id="ARBA00023186"/>
    </source>
</evidence>
<evidence type="ECO:0000256" key="5">
    <source>
        <dbReference type="HAMAP-Rule" id="MF_01185"/>
    </source>
</evidence>
<dbReference type="NCBIfam" id="NF009793">
    <property type="entry name" value="PRK13285.1-1"/>
    <property type="match status" value="1"/>
</dbReference>